<accession>A0A9X1IIW8</accession>
<feature type="chain" id="PRO_5040858739" description="Transporter" evidence="1">
    <location>
        <begin position="39"/>
        <end position="294"/>
    </location>
</feature>
<proteinExistence type="predicted"/>
<evidence type="ECO:0008006" key="4">
    <source>
        <dbReference type="Google" id="ProtNLM"/>
    </source>
</evidence>
<name>A0A9X1IIW8_9PROT</name>
<comment type="caution">
    <text evidence="2">The sequence shown here is derived from an EMBL/GenBank/DDBJ whole genome shotgun (WGS) entry which is preliminary data.</text>
</comment>
<gene>
    <name evidence="2" type="ORF">LHA35_19450</name>
</gene>
<evidence type="ECO:0000313" key="3">
    <source>
        <dbReference type="Proteomes" id="UP001139311"/>
    </source>
</evidence>
<dbReference type="AlphaFoldDB" id="A0A9X1IIW8"/>
<protein>
    <recommendedName>
        <fullName evidence="4">Transporter</fullName>
    </recommendedName>
</protein>
<reference evidence="2" key="1">
    <citation type="submission" date="2021-10" db="EMBL/GenBank/DDBJ databases">
        <title>Roseicella aerolatum sp. nov., isolated from aerosols of e-waste dismantling site.</title>
        <authorList>
            <person name="Qin T."/>
        </authorList>
    </citation>
    <scope>NUCLEOTIDE SEQUENCE</scope>
    <source>
        <strain evidence="2">GB24</strain>
    </source>
</reference>
<evidence type="ECO:0000313" key="2">
    <source>
        <dbReference type="EMBL" id="MCB4823910.1"/>
    </source>
</evidence>
<organism evidence="2 3">
    <name type="scientific">Roseicella aerolata</name>
    <dbReference type="NCBI Taxonomy" id="2883479"/>
    <lineage>
        <taxon>Bacteria</taxon>
        <taxon>Pseudomonadati</taxon>
        <taxon>Pseudomonadota</taxon>
        <taxon>Alphaproteobacteria</taxon>
        <taxon>Acetobacterales</taxon>
        <taxon>Roseomonadaceae</taxon>
        <taxon>Roseicella</taxon>
    </lineage>
</organism>
<sequence>MTRRPRCGTGAQQGPAMPRCLPPLLLGLLLLPLAPAAAQDEPIELADDPFEITDPIAAAPGAAEIAFVGAYERARRGRVRSTLAAETELEIGVVPGLELRIGQAGARGNLETRRRLGNLDEAEATENGREAAWGGATQLGALYQLTDDRGAQPAIGLLGRMRTLYGPGRPGHEAEAVALIGKTLRRGERPLGLHLNLGWVSRLDPLPGERPSRALFSASVGQAVSPSTALVLTYAWEQQERGDSDFSLVQAGLRHRLPGGRVVLGLAAGVGTNRDSPRFQLAFAVQWQLSEGWR</sequence>
<dbReference type="EMBL" id="JAJAQI010000033">
    <property type="protein sequence ID" value="MCB4823910.1"/>
    <property type="molecule type" value="Genomic_DNA"/>
</dbReference>
<keyword evidence="1" id="KW-0732">Signal</keyword>
<evidence type="ECO:0000256" key="1">
    <source>
        <dbReference type="SAM" id="SignalP"/>
    </source>
</evidence>
<feature type="signal peptide" evidence="1">
    <location>
        <begin position="1"/>
        <end position="38"/>
    </location>
</feature>
<dbReference type="Proteomes" id="UP001139311">
    <property type="component" value="Unassembled WGS sequence"/>
</dbReference>
<dbReference type="RefSeq" id="WP_226611194.1">
    <property type="nucleotide sequence ID" value="NZ_JAJAQI010000033.1"/>
</dbReference>
<keyword evidence="3" id="KW-1185">Reference proteome</keyword>